<name>A0ABT1DDH1_9PROT</name>
<evidence type="ECO:0000313" key="1">
    <source>
        <dbReference type="EMBL" id="MCO6419642.1"/>
    </source>
</evidence>
<dbReference type="Proteomes" id="UP001523392">
    <property type="component" value="Unassembled WGS sequence"/>
</dbReference>
<evidence type="ECO:0000313" key="2">
    <source>
        <dbReference type="Proteomes" id="UP001523392"/>
    </source>
</evidence>
<comment type="caution">
    <text evidence="1">The sequence shown here is derived from an EMBL/GenBank/DDBJ whole genome shotgun (WGS) entry which is preliminary data.</text>
</comment>
<organism evidence="1 2">
    <name type="scientific">Siccirubricoccus soli</name>
    <dbReference type="NCBI Taxonomy" id="2899147"/>
    <lineage>
        <taxon>Bacteria</taxon>
        <taxon>Pseudomonadati</taxon>
        <taxon>Pseudomonadota</taxon>
        <taxon>Alphaproteobacteria</taxon>
        <taxon>Acetobacterales</taxon>
        <taxon>Roseomonadaceae</taxon>
        <taxon>Siccirubricoccus</taxon>
    </lineage>
</organism>
<reference evidence="1 2" key="1">
    <citation type="submission" date="2021-12" db="EMBL/GenBank/DDBJ databases">
        <title>Siccirubricoccus leaddurans sp. nov., a high concentration Zn2+ tolerance bacterium.</title>
        <authorList>
            <person name="Cao Y."/>
        </authorList>
    </citation>
    <scope>NUCLEOTIDE SEQUENCE [LARGE SCALE GENOMIC DNA]</scope>
    <source>
        <strain evidence="1 2">KC 17139</strain>
    </source>
</reference>
<sequence>MLSIAKSETIEGVQVFSDDQDFRQFYLLPNQVSWQILPGGRPNFGFIKYRMPIERANGKKGGGFASFQVELAMTEAQKQKIRAVLEDRLRREGRLQPGQGAVLRLDRPTFLSGKVDVVCFDSGGALVEKIRAPSAPSLYGTNAVAIQVEFSDIGARIFEEAIKGIGESFVQANYTLTFQGRMPPGHIRGFWEASSFMTFRQEMHDDTRWFAEDDYEEKITELISKSETSKVEWILRPAAPPGADPAGFEKALVAVEDRVNNQLAEGIKRNILEAIPPESRDVSKLREQGFDNVIRTVNATRISSVTVEYKENRVIEQEVHPPGKLPSLKTITVDGKPVDWNQVIQTIDADDPFFKSFGINVQVNADFADLPIFGVDVAMEYKGPQGQKQAKTWTFQKPEDIQRFEAFLDGGEGEVTYSYVVNYKGESNVFRSPQLKTKSNLSINVGELGIWKMDVVAGDINFAQVTSAQVMVRYDDGAGLRIEKQFTITDQAREHKIREVIFKARDKPCRYAVKYFMQDGSEIAVPEKEAEGEQLYINDPFQLRTVSLRTRGDFERTIETIFVDLVYDDQANRFQQRKSMAFSKDGKRFEDWVFPVIDDRGGTLSYTGNILFRTGEAQPIGESDVKGNTLLIGPEVLEVHIEPDLIDWTKVRLATVTLSYEDAGNQIAHNDTFTIRKDTPPSVWSVGIKDKARRKYTMSAKYFLEGGARKEVGPVEMSDEVLILEAPAA</sequence>
<dbReference type="EMBL" id="JAFIRR010000213">
    <property type="protein sequence ID" value="MCO6419642.1"/>
    <property type="molecule type" value="Genomic_DNA"/>
</dbReference>
<accession>A0ABT1DDH1</accession>
<keyword evidence="2" id="KW-1185">Reference proteome</keyword>
<proteinExistence type="predicted"/>
<gene>
    <name evidence="1" type="ORF">JYK14_26250</name>
</gene>
<dbReference type="RefSeq" id="WP_252956328.1">
    <property type="nucleotide sequence ID" value="NZ_JAFIRR010000213.1"/>
</dbReference>
<protein>
    <submittedName>
        <fullName evidence="1">Uncharacterized protein</fullName>
    </submittedName>
</protein>